<comment type="caution">
    <text evidence="2">The sequence shown here is derived from an EMBL/GenBank/DDBJ whole genome shotgun (WGS) entry which is preliminary data.</text>
</comment>
<evidence type="ECO:0008006" key="4">
    <source>
        <dbReference type="Google" id="ProtNLM"/>
    </source>
</evidence>
<accession>A0A1E7Q622</accession>
<keyword evidence="3" id="KW-1185">Reference proteome</keyword>
<dbReference type="EMBL" id="MKEK01000001">
    <property type="protein sequence ID" value="OEY69518.1"/>
    <property type="molecule type" value="Genomic_DNA"/>
</dbReference>
<feature type="chain" id="PRO_5009200405" description="Peptidoglycan-binding protein" evidence="1">
    <location>
        <begin position="22"/>
        <end position="377"/>
    </location>
</feature>
<dbReference type="RefSeq" id="WP_070049088.1">
    <property type="nucleotide sequence ID" value="NZ_CBCSDO010000005.1"/>
</dbReference>
<proteinExistence type="predicted"/>
<reference evidence="3" key="1">
    <citation type="submission" date="2016-09" db="EMBL/GenBank/DDBJ databases">
        <authorList>
            <person name="Wan X."/>
            <person name="Hou S."/>
        </authorList>
    </citation>
    <scope>NUCLEOTIDE SEQUENCE [LARGE SCALE GENOMIC DNA]</scope>
    <source>
        <strain evidence="3">KH87</strain>
    </source>
</reference>
<dbReference type="Pfam" id="PF10972">
    <property type="entry name" value="CsiV"/>
    <property type="match status" value="1"/>
</dbReference>
<dbReference type="Proteomes" id="UP000242258">
    <property type="component" value="Unassembled WGS sequence"/>
</dbReference>
<dbReference type="InterPro" id="IPR021241">
    <property type="entry name" value="CsiV"/>
</dbReference>
<name>A0A1E7Q622_9GAMM</name>
<dbReference type="OrthoDB" id="5566524at2"/>
<organism evidence="2 3">
    <name type="scientific">Rheinheimera salexigens</name>
    <dbReference type="NCBI Taxonomy" id="1628148"/>
    <lineage>
        <taxon>Bacteria</taxon>
        <taxon>Pseudomonadati</taxon>
        <taxon>Pseudomonadota</taxon>
        <taxon>Gammaproteobacteria</taxon>
        <taxon>Chromatiales</taxon>
        <taxon>Chromatiaceae</taxon>
        <taxon>Rheinheimera</taxon>
    </lineage>
</organism>
<protein>
    <recommendedName>
        <fullName evidence="4">Peptidoglycan-binding protein</fullName>
    </recommendedName>
</protein>
<sequence>MFKLATLGTICCLLLSAYAQAQEQDQRWFEVEVIIFSQTPATDIHEQFDKPVKPIRPGRSIDLVTPLYQPNITPILESLPLCSAPDALKYERTLQAQLHINPAHYYQFKTLCVFEPQTKPWLQRNVMQTRYVDNQLVMPKYIPAVITGRGEHVNQPYLVAADGLQLTDITTRLQRQADKKVLLHTAWRQVPVTQRRAIASHWYAGNNLSDKFDYWGQPKQSTALPLTNSPLVPGLVTTDSSIVLDANQTDIINNIEQLLAQLNANPQLPPTAVAVNDSNESQDSNGQFTERQLGLKVPDNTWQLDGLFKLHLDHYLFVNTEFNLRVPSADSLKTVYVKQSRRVISGEIHYLDHPYLGIILQIRRYDPNLNITDTLPE</sequence>
<keyword evidence="1" id="KW-0732">Signal</keyword>
<evidence type="ECO:0000256" key="1">
    <source>
        <dbReference type="SAM" id="SignalP"/>
    </source>
</evidence>
<dbReference type="STRING" id="1628148.BI198_08065"/>
<evidence type="ECO:0000313" key="3">
    <source>
        <dbReference type="Proteomes" id="UP000242258"/>
    </source>
</evidence>
<evidence type="ECO:0000313" key="2">
    <source>
        <dbReference type="EMBL" id="OEY69518.1"/>
    </source>
</evidence>
<feature type="signal peptide" evidence="1">
    <location>
        <begin position="1"/>
        <end position="21"/>
    </location>
</feature>
<dbReference type="AlphaFoldDB" id="A0A1E7Q622"/>
<gene>
    <name evidence="2" type="ORF">BI198_08065</name>
</gene>